<name>A0A8S5T5H3_9CAUD</name>
<protein>
    <submittedName>
        <fullName evidence="2">Repressor protein</fullName>
    </submittedName>
</protein>
<dbReference type="GO" id="GO:0003677">
    <property type="term" value="F:DNA binding"/>
    <property type="evidence" value="ECO:0007669"/>
    <property type="project" value="InterPro"/>
</dbReference>
<organism evidence="2">
    <name type="scientific">Siphoviridae sp. ctMBu2</name>
    <dbReference type="NCBI Taxonomy" id="2827853"/>
    <lineage>
        <taxon>Viruses</taxon>
        <taxon>Duplodnaviria</taxon>
        <taxon>Heunggongvirae</taxon>
        <taxon>Uroviricota</taxon>
        <taxon>Caudoviricetes</taxon>
    </lineage>
</organism>
<sequence>MKDRELIERLGGTAAVAVSLGTSYQRVYNWTTRGIPPAVKLEHPELFLSEEPPVLPRRKRGRAAKPSEETPEPTP</sequence>
<dbReference type="InterPro" id="IPR010982">
    <property type="entry name" value="Lambda_DNA-bd_dom_sf"/>
</dbReference>
<evidence type="ECO:0000256" key="1">
    <source>
        <dbReference type="SAM" id="MobiDB-lite"/>
    </source>
</evidence>
<feature type="region of interest" description="Disordered" evidence="1">
    <location>
        <begin position="50"/>
        <end position="75"/>
    </location>
</feature>
<proteinExistence type="predicted"/>
<reference evidence="2" key="1">
    <citation type="journal article" date="2021" name="Proc. Natl. Acad. Sci. U.S.A.">
        <title>A Catalog of Tens of Thousands of Viruses from Human Metagenomes Reveals Hidden Associations with Chronic Diseases.</title>
        <authorList>
            <person name="Tisza M.J."/>
            <person name="Buck C.B."/>
        </authorList>
    </citation>
    <scope>NUCLEOTIDE SEQUENCE</scope>
    <source>
        <strain evidence="2">CtMBu2</strain>
    </source>
</reference>
<accession>A0A8S5T5H3</accession>
<dbReference type="Gene3D" id="1.10.260.40">
    <property type="entry name" value="lambda repressor-like DNA-binding domains"/>
    <property type="match status" value="1"/>
</dbReference>
<evidence type="ECO:0000313" key="2">
    <source>
        <dbReference type="EMBL" id="DAF58239.1"/>
    </source>
</evidence>
<dbReference type="EMBL" id="BK032748">
    <property type="protein sequence ID" value="DAF58239.1"/>
    <property type="molecule type" value="Genomic_DNA"/>
</dbReference>